<dbReference type="Gene3D" id="3.30.420.10">
    <property type="entry name" value="Ribonuclease H-like superfamily/Ribonuclease H"/>
    <property type="match status" value="1"/>
</dbReference>
<dbReference type="SUPFAM" id="SSF53098">
    <property type="entry name" value="Ribonuclease H-like"/>
    <property type="match status" value="1"/>
</dbReference>
<reference evidence="2" key="1">
    <citation type="submission" date="2023-09" db="UniProtKB">
        <authorList>
            <consortium name="Ensembl"/>
        </authorList>
    </citation>
    <scope>IDENTIFICATION</scope>
</reference>
<dbReference type="Ensembl" id="ENSPNYT00000007416.1">
    <property type="protein sequence ID" value="ENSPNYP00000007240.1"/>
    <property type="gene ID" value="ENSPNYG00000005544.1"/>
</dbReference>
<dbReference type="AlphaFoldDB" id="A0A3B4F9Q1"/>
<dbReference type="STRING" id="303518.ENSPNYP00000007240"/>
<protein>
    <recommendedName>
        <fullName evidence="3">Integrase catalytic domain-containing protein</fullName>
    </recommendedName>
</protein>
<keyword evidence="1" id="KW-0472">Membrane</keyword>
<keyword evidence="1" id="KW-0812">Transmembrane</keyword>
<name>A0A3B4F9Q1_9CICH</name>
<accession>A0A3B4F9Q1</accession>
<dbReference type="InterPro" id="IPR036397">
    <property type="entry name" value="RNaseH_sf"/>
</dbReference>
<proteinExistence type="predicted"/>
<keyword evidence="1" id="KW-1133">Transmembrane helix</keyword>
<dbReference type="GO" id="GO:0003676">
    <property type="term" value="F:nucleic acid binding"/>
    <property type="evidence" value="ECO:0007669"/>
    <property type="project" value="InterPro"/>
</dbReference>
<dbReference type="PANTHER" id="PTHR37984">
    <property type="entry name" value="PROTEIN CBG26694"/>
    <property type="match status" value="1"/>
</dbReference>
<organism evidence="2">
    <name type="scientific">Pundamilia nyererei</name>
    <dbReference type="NCBI Taxonomy" id="303518"/>
    <lineage>
        <taxon>Eukaryota</taxon>
        <taxon>Metazoa</taxon>
        <taxon>Chordata</taxon>
        <taxon>Craniata</taxon>
        <taxon>Vertebrata</taxon>
        <taxon>Euteleostomi</taxon>
        <taxon>Actinopterygii</taxon>
        <taxon>Neopterygii</taxon>
        <taxon>Teleostei</taxon>
        <taxon>Neoteleostei</taxon>
        <taxon>Acanthomorphata</taxon>
        <taxon>Ovalentaria</taxon>
        <taxon>Cichlomorphae</taxon>
        <taxon>Cichliformes</taxon>
        <taxon>Cichlidae</taxon>
        <taxon>African cichlids</taxon>
        <taxon>Pseudocrenilabrinae</taxon>
        <taxon>Haplochromini</taxon>
        <taxon>Pundamilia</taxon>
    </lineage>
</organism>
<evidence type="ECO:0000256" key="1">
    <source>
        <dbReference type="SAM" id="Phobius"/>
    </source>
</evidence>
<dbReference type="InterPro" id="IPR050951">
    <property type="entry name" value="Retrovirus_Pol_polyprotein"/>
</dbReference>
<dbReference type="PANTHER" id="PTHR37984:SF9">
    <property type="entry name" value="INTEGRASE CATALYTIC DOMAIN-CONTAINING PROTEIN"/>
    <property type="match status" value="1"/>
</dbReference>
<dbReference type="InterPro" id="IPR012337">
    <property type="entry name" value="RNaseH-like_sf"/>
</dbReference>
<sequence>MPRITKLNKHKIICLFNFVLTCLIIYYIFNNKSIPKKQLPENLAYFGRHSKGLLGGAFAHTTSSPRFPQSNGEAERAVRTVKSFPQKEGDPYLPLMAYRTTPLANGHSPAELLMGRKLCTTVPILPSCLNPGWTNITKLREREGKAREKQWKWFDNRHRAQDLTGLHPGDQVWITDMKTNGTISGRADTPRSYLVETPRGLLRRNRSHLIKLKGTKTEPTEQQIPLVFVLYDLFITFYVESAPGC</sequence>
<dbReference type="GeneTree" id="ENSGT00490000044642"/>
<evidence type="ECO:0000313" key="2">
    <source>
        <dbReference type="Ensembl" id="ENSPNYP00000007240.1"/>
    </source>
</evidence>
<evidence type="ECO:0008006" key="3">
    <source>
        <dbReference type="Google" id="ProtNLM"/>
    </source>
</evidence>
<feature type="transmembrane region" description="Helical" evidence="1">
    <location>
        <begin position="12"/>
        <end position="29"/>
    </location>
</feature>